<gene>
    <name evidence="6" type="ORF">HRJ34_24705</name>
</gene>
<dbReference type="Gene3D" id="3.40.190.10">
    <property type="entry name" value="Periplasmic binding protein-like II"/>
    <property type="match status" value="2"/>
</dbReference>
<accession>A0A975HDJ0</accession>
<dbReference type="AlphaFoldDB" id="A0A975HDJ0"/>
<dbReference type="Proteomes" id="UP000664914">
    <property type="component" value="Chromosome"/>
</dbReference>
<dbReference type="Pfam" id="PF03466">
    <property type="entry name" value="LysR_substrate"/>
    <property type="match status" value="1"/>
</dbReference>
<organism evidence="6 7">
    <name type="scientific">Rhizorhabdus wittichii</name>
    <dbReference type="NCBI Taxonomy" id="160791"/>
    <lineage>
        <taxon>Bacteria</taxon>
        <taxon>Pseudomonadati</taxon>
        <taxon>Pseudomonadota</taxon>
        <taxon>Alphaproteobacteria</taxon>
        <taxon>Sphingomonadales</taxon>
        <taxon>Sphingomonadaceae</taxon>
        <taxon>Rhizorhabdus</taxon>
    </lineage>
</organism>
<evidence type="ECO:0000256" key="2">
    <source>
        <dbReference type="ARBA" id="ARBA00023015"/>
    </source>
</evidence>
<dbReference type="SUPFAM" id="SSF46785">
    <property type="entry name" value="Winged helix' DNA-binding domain"/>
    <property type="match status" value="1"/>
</dbReference>
<dbReference type="PROSITE" id="PS50931">
    <property type="entry name" value="HTH_LYSR"/>
    <property type="match status" value="1"/>
</dbReference>
<evidence type="ECO:0000256" key="4">
    <source>
        <dbReference type="ARBA" id="ARBA00023163"/>
    </source>
</evidence>
<protein>
    <submittedName>
        <fullName evidence="6">LysR family transcriptional regulator</fullName>
    </submittedName>
</protein>
<evidence type="ECO:0000256" key="1">
    <source>
        <dbReference type="ARBA" id="ARBA00009437"/>
    </source>
</evidence>
<dbReference type="FunFam" id="1.10.10.10:FF:000001">
    <property type="entry name" value="LysR family transcriptional regulator"/>
    <property type="match status" value="1"/>
</dbReference>
<sequence length="326" mass="36172">MQLWNYVGGDPAPQTRLWTKLVPKWNDMTPRRFLPPTALLCAFDAAARHQSFTAAARELALTQSAVSRQIRALEELLGSELFHREKQKVKLTLAGNAYAREIRGALARISSATLGFRANPGGASLHLALLPMFGLRWLMPRLPGFLAAHPDITVHVSTRTTPFDFRTETIDAAIHFGEGEWAGAQLDRLMGETVAPLCSPALRARLGAAKPADLIEAPLLHLMSRPDAWERWFAAMEVDPGEVHGMLLDQFLLVAEAARAGLGVALLPEFLVEAELRSGDLVRALDAPVVQADHYYLVWPHTHERHPPLDAFRTWILQEARKESGR</sequence>
<evidence type="ECO:0000313" key="7">
    <source>
        <dbReference type="Proteomes" id="UP000664914"/>
    </source>
</evidence>
<dbReference type="PANTHER" id="PTHR30537">
    <property type="entry name" value="HTH-TYPE TRANSCRIPTIONAL REGULATOR"/>
    <property type="match status" value="1"/>
</dbReference>
<evidence type="ECO:0000313" key="6">
    <source>
        <dbReference type="EMBL" id="QTH21481.1"/>
    </source>
</evidence>
<dbReference type="SUPFAM" id="SSF53850">
    <property type="entry name" value="Periplasmic binding protein-like II"/>
    <property type="match status" value="1"/>
</dbReference>
<dbReference type="InterPro" id="IPR036388">
    <property type="entry name" value="WH-like_DNA-bd_sf"/>
</dbReference>
<keyword evidence="4" id="KW-0804">Transcription</keyword>
<proteinExistence type="inferred from homology"/>
<dbReference type="InterPro" id="IPR036390">
    <property type="entry name" value="WH_DNA-bd_sf"/>
</dbReference>
<keyword evidence="2" id="KW-0805">Transcription regulation</keyword>
<dbReference type="Pfam" id="PF00126">
    <property type="entry name" value="HTH_1"/>
    <property type="match status" value="1"/>
</dbReference>
<dbReference type="EMBL" id="CP059319">
    <property type="protein sequence ID" value="QTH21481.1"/>
    <property type="molecule type" value="Genomic_DNA"/>
</dbReference>
<name>A0A975HDJ0_9SPHN</name>
<evidence type="ECO:0000256" key="3">
    <source>
        <dbReference type="ARBA" id="ARBA00023125"/>
    </source>
</evidence>
<dbReference type="PANTHER" id="PTHR30537:SF26">
    <property type="entry name" value="GLYCINE CLEAVAGE SYSTEM TRANSCRIPTIONAL ACTIVATOR"/>
    <property type="match status" value="1"/>
</dbReference>
<dbReference type="GO" id="GO:0006351">
    <property type="term" value="P:DNA-templated transcription"/>
    <property type="evidence" value="ECO:0007669"/>
    <property type="project" value="TreeGrafter"/>
</dbReference>
<dbReference type="GO" id="GO:0003700">
    <property type="term" value="F:DNA-binding transcription factor activity"/>
    <property type="evidence" value="ECO:0007669"/>
    <property type="project" value="InterPro"/>
</dbReference>
<dbReference type="Gene3D" id="1.10.10.10">
    <property type="entry name" value="Winged helix-like DNA-binding domain superfamily/Winged helix DNA-binding domain"/>
    <property type="match status" value="1"/>
</dbReference>
<reference evidence="6" key="2">
    <citation type="submission" date="2021-04" db="EMBL/GenBank/DDBJ databases">
        <title>Isolation and genomic analysis of the ibuprofen-degrading bacterium Sphingomonas strain MPO218.</title>
        <authorList>
            <person name="Aulestia M."/>
            <person name="Flores A."/>
            <person name="Mangas E.L."/>
            <person name="Perez-Pulido A.J."/>
            <person name="Santero E."/>
            <person name="Camacho E.M."/>
        </authorList>
    </citation>
    <scope>NUCLEOTIDE SEQUENCE</scope>
    <source>
        <strain evidence="6">MPO218</strain>
    </source>
</reference>
<dbReference type="GO" id="GO:0043565">
    <property type="term" value="F:sequence-specific DNA binding"/>
    <property type="evidence" value="ECO:0007669"/>
    <property type="project" value="TreeGrafter"/>
</dbReference>
<feature type="domain" description="HTH lysR-type" evidence="5">
    <location>
        <begin position="35"/>
        <end position="92"/>
    </location>
</feature>
<dbReference type="InterPro" id="IPR005119">
    <property type="entry name" value="LysR_subst-bd"/>
</dbReference>
<comment type="similarity">
    <text evidence="1">Belongs to the LysR transcriptional regulatory family.</text>
</comment>
<keyword evidence="3" id="KW-0238">DNA-binding</keyword>
<reference evidence="6" key="1">
    <citation type="submission" date="2020-07" db="EMBL/GenBank/DDBJ databases">
        <authorList>
            <person name="Camacho E."/>
        </authorList>
    </citation>
    <scope>NUCLEOTIDE SEQUENCE</scope>
    <source>
        <strain evidence="6">MPO218</strain>
    </source>
</reference>
<dbReference type="PRINTS" id="PR00039">
    <property type="entry name" value="HTHLYSR"/>
</dbReference>
<evidence type="ECO:0000259" key="5">
    <source>
        <dbReference type="PROSITE" id="PS50931"/>
    </source>
</evidence>
<dbReference type="InterPro" id="IPR000847">
    <property type="entry name" value="LysR_HTH_N"/>
</dbReference>
<dbReference type="InterPro" id="IPR058163">
    <property type="entry name" value="LysR-type_TF_proteobact-type"/>
</dbReference>